<organism evidence="1 2">
    <name type="scientific">Bradyrhizobium iriomotense</name>
    <dbReference type="NCBI Taxonomy" id="441950"/>
    <lineage>
        <taxon>Bacteria</taxon>
        <taxon>Pseudomonadati</taxon>
        <taxon>Pseudomonadota</taxon>
        <taxon>Alphaproteobacteria</taxon>
        <taxon>Hyphomicrobiales</taxon>
        <taxon>Nitrobacteraceae</taxon>
        <taxon>Bradyrhizobium</taxon>
    </lineage>
</organism>
<dbReference type="Proteomes" id="UP001156905">
    <property type="component" value="Unassembled WGS sequence"/>
</dbReference>
<proteinExistence type="predicted"/>
<protein>
    <submittedName>
        <fullName evidence="1">Uncharacterized protein</fullName>
    </submittedName>
</protein>
<comment type="caution">
    <text evidence="1">The sequence shown here is derived from an EMBL/GenBank/DDBJ whole genome shotgun (WGS) entry which is preliminary data.</text>
</comment>
<sequence>MGSKRISLAIPDAEGAIEFVKQIAGQRYLPDNTAFAALEGDEVGGTRLEVKPDRRQSENF</sequence>
<name>A0ABQ6BAT6_9BRAD</name>
<keyword evidence="2" id="KW-1185">Reference proteome</keyword>
<reference evidence="2" key="1">
    <citation type="journal article" date="2019" name="Int. J. Syst. Evol. Microbiol.">
        <title>The Global Catalogue of Microorganisms (GCM) 10K type strain sequencing project: providing services to taxonomists for standard genome sequencing and annotation.</title>
        <authorList>
            <consortium name="The Broad Institute Genomics Platform"/>
            <consortium name="The Broad Institute Genome Sequencing Center for Infectious Disease"/>
            <person name="Wu L."/>
            <person name="Ma J."/>
        </authorList>
    </citation>
    <scope>NUCLEOTIDE SEQUENCE [LARGE SCALE GENOMIC DNA]</scope>
    <source>
        <strain evidence="2">NBRC 102520</strain>
    </source>
</reference>
<evidence type="ECO:0000313" key="2">
    <source>
        <dbReference type="Proteomes" id="UP001156905"/>
    </source>
</evidence>
<accession>A0ABQ6BAT6</accession>
<gene>
    <name evidence="1" type="ORF">GCM10007857_64650</name>
</gene>
<dbReference type="EMBL" id="BSOW01000028">
    <property type="protein sequence ID" value="GLR89751.1"/>
    <property type="molecule type" value="Genomic_DNA"/>
</dbReference>
<evidence type="ECO:0000313" key="1">
    <source>
        <dbReference type="EMBL" id="GLR89751.1"/>
    </source>
</evidence>